<dbReference type="AlphaFoldDB" id="A0A7W7S465"/>
<protein>
    <recommendedName>
        <fullName evidence="7">FAD-binding PCMH-type domain-containing protein</fullName>
    </recommendedName>
</protein>
<evidence type="ECO:0000313" key="9">
    <source>
        <dbReference type="Proteomes" id="UP000534286"/>
    </source>
</evidence>
<proteinExistence type="inferred from homology"/>
<gene>
    <name evidence="8" type="ORF">FHR32_007984</name>
</gene>
<dbReference type="PANTHER" id="PTHR42973">
    <property type="entry name" value="BINDING OXIDOREDUCTASE, PUTATIVE (AFU_ORTHOLOGUE AFUA_1G17690)-RELATED"/>
    <property type="match status" value="1"/>
</dbReference>
<dbReference type="InterPro" id="IPR016169">
    <property type="entry name" value="FAD-bd_PCMH_sub2"/>
</dbReference>
<dbReference type="InterPro" id="IPR050416">
    <property type="entry name" value="FAD-linked_Oxidoreductase"/>
</dbReference>
<name>A0A7W7S465_9ACTN</name>
<dbReference type="InterPro" id="IPR036318">
    <property type="entry name" value="FAD-bd_PCMH-like_sf"/>
</dbReference>
<keyword evidence="5" id="KW-0560">Oxidoreductase</keyword>
<feature type="transmembrane region" description="Helical" evidence="6">
    <location>
        <begin position="112"/>
        <end position="133"/>
    </location>
</feature>
<evidence type="ECO:0000256" key="6">
    <source>
        <dbReference type="SAM" id="Phobius"/>
    </source>
</evidence>
<comment type="similarity">
    <text evidence="2">Belongs to the oxygen-dependent FAD-linked oxidoreductase family.</text>
</comment>
<reference evidence="8 9" key="1">
    <citation type="submission" date="2020-08" db="EMBL/GenBank/DDBJ databases">
        <title>Sequencing the genomes of 1000 actinobacteria strains.</title>
        <authorList>
            <person name="Klenk H.-P."/>
        </authorList>
    </citation>
    <scope>NUCLEOTIDE SEQUENCE [LARGE SCALE GENOMIC DNA]</scope>
    <source>
        <strain evidence="8 9">DSM 43023</strain>
    </source>
</reference>
<dbReference type="SUPFAM" id="SSF56176">
    <property type="entry name" value="FAD-binding/transporter-associated domain-like"/>
    <property type="match status" value="1"/>
</dbReference>
<evidence type="ECO:0000256" key="3">
    <source>
        <dbReference type="ARBA" id="ARBA00022630"/>
    </source>
</evidence>
<keyword evidence="6" id="KW-0472">Membrane</keyword>
<dbReference type="PROSITE" id="PS51387">
    <property type="entry name" value="FAD_PCMH"/>
    <property type="match status" value="1"/>
</dbReference>
<comment type="caution">
    <text evidence="8">The sequence shown here is derived from an EMBL/GenBank/DDBJ whole genome shotgun (WGS) entry which is preliminary data.</text>
</comment>
<evidence type="ECO:0000313" key="8">
    <source>
        <dbReference type="EMBL" id="MBB4943584.1"/>
    </source>
</evidence>
<dbReference type="GO" id="GO:0016491">
    <property type="term" value="F:oxidoreductase activity"/>
    <property type="evidence" value="ECO:0007669"/>
    <property type="project" value="UniProtKB-KW"/>
</dbReference>
<keyword evidence="3" id="KW-0285">Flavoprotein</keyword>
<dbReference type="InterPro" id="IPR016166">
    <property type="entry name" value="FAD-bd_PCMH"/>
</dbReference>
<dbReference type="InterPro" id="IPR006094">
    <property type="entry name" value="Oxid_FAD_bind_N"/>
</dbReference>
<organism evidence="8 9">
    <name type="scientific">Streptosporangium album</name>
    <dbReference type="NCBI Taxonomy" id="47479"/>
    <lineage>
        <taxon>Bacteria</taxon>
        <taxon>Bacillati</taxon>
        <taxon>Actinomycetota</taxon>
        <taxon>Actinomycetes</taxon>
        <taxon>Streptosporangiales</taxon>
        <taxon>Streptosporangiaceae</taxon>
        <taxon>Streptosporangium</taxon>
    </lineage>
</organism>
<dbReference type="Proteomes" id="UP000534286">
    <property type="component" value="Unassembled WGS sequence"/>
</dbReference>
<evidence type="ECO:0000256" key="5">
    <source>
        <dbReference type="ARBA" id="ARBA00023002"/>
    </source>
</evidence>
<evidence type="ECO:0000256" key="1">
    <source>
        <dbReference type="ARBA" id="ARBA00001974"/>
    </source>
</evidence>
<sequence>MLTAAAEHGLAPLCGSSGHVGVMGYLTGGGLPLACRTYGFSADYVRSLDIVTADGLLRTVSPTPEPDLFWAVRGGKSNFGVVVAAEIDELPWWLTRGEAEQERGTALREQTLGSAPAIWTFILLIALTIPLLIAG</sequence>
<evidence type="ECO:0000259" key="7">
    <source>
        <dbReference type="PROSITE" id="PS51387"/>
    </source>
</evidence>
<dbReference type="GO" id="GO:0071949">
    <property type="term" value="F:FAD binding"/>
    <property type="evidence" value="ECO:0007669"/>
    <property type="project" value="InterPro"/>
</dbReference>
<dbReference type="PANTHER" id="PTHR42973:SF39">
    <property type="entry name" value="FAD-BINDING PCMH-TYPE DOMAIN-CONTAINING PROTEIN"/>
    <property type="match status" value="1"/>
</dbReference>
<dbReference type="Gene3D" id="3.30.465.10">
    <property type="match status" value="1"/>
</dbReference>
<keyword evidence="6" id="KW-1133">Transmembrane helix</keyword>
<evidence type="ECO:0000256" key="2">
    <source>
        <dbReference type="ARBA" id="ARBA00005466"/>
    </source>
</evidence>
<dbReference type="EMBL" id="JACHJU010000005">
    <property type="protein sequence ID" value="MBB4943584.1"/>
    <property type="molecule type" value="Genomic_DNA"/>
</dbReference>
<dbReference type="Pfam" id="PF01565">
    <property type="entry name" value="FAD_binding_4"/>
    <property type="match status" value="1"/>
</dbReference>
<evidence type="ECO:0000256" key="4">
    <source>
        <dbReference type="ARBA" id="ARBA00022827"/>
    </source>
</evidence>
<accession>A0A7W7S465</accession>
<dbReference type="RefSeq" id="WP_312882896.1">
    <property type="nucleotide sequence ID" value="NZ_BAABEK010000124.1"/>
</dbReference>
<feature type="domain" description="FAD-binding PCMH-type" evidence="7">
    <location>
        <begin position="1"/>
        <end position="92"/>
    </location>
</feature>
<comment type="cofactor">
    <cofactor evidence="1">
        <name>FAD</name>
        <dbReference type="ChEBI" id="CHEBI:57692"/>
    </cofactor>
</comment>
<keyword evidence="9" id="KW-1185">Reference proteome</keyword>
<keyword evidence="4" id="KW-0274">FAD</keyword>
<keyword evidence="6" id="KW-0812">Transmembrane</keyword>